<feature type="compositionally biased region" description="Low complexity" evidence="1">
    <location>
        <begin position="130"/>
        <end position="153"/>
    </location>
</feature>
<feature type="chain" id="PRO_5043043720" evidence="2">
    <location>
        <begin position="20"/>
        <end position="176"/>
    </location>
</feature>
<evidence type="ECO:0000313" key="4">
    <source>
        <dbReference type="Proteomes" id="UP001303115"/>
    </source>
</evidence>
<feature type="compositionally biased region" description="Basic and acidic residues" evidence="1">
    <location>
        <begin position="70"/>
        <end position="87"/>
    </location>
</feature>
<name>A0AAN6PH95_9PEZI</name>
<gene>
    <name evidence="3" type="ORF">C8A01DRAFT_35030</name>
</gene>
<feature type="signal peptide" evidence="2">
    <location>
        <begin position="1"/>
        <end position="19"/>
    </location>
</feature>
<protein>
    <submittedName>
        <fullName evidence="3">Uncharacterized protein</fullName>
    </submittedName>
</protein>
<organism evidence="3 4">
    <name type="scientific">Parachaetomium inaequale</name>
    <dbReference type="NCBI Taxonomy" id="2588326"/>
    <lineage>
        <taxon>Eukaryota</taxon>
        <taxon>Fungi</taxon>
        <taxon>Dikarya</taxon>
        <taxon>Ascomycota</taxon>
        <taxon>Pezizomycotina</taxon>
        <taxon>Sordariomycetes</taxon>
        <taxon>Sordariomycetidae</taxon>
        <taxon>Sordariales</taxon>
        <taxon>Chaetomiaceae</taxon>
        <taxon>Parachaetomium</taxon>
    </lineage>
</organism>
<keyword evidence="4" id="KW-1185">Reference proteome</keyword>
<feature type="compositionally biased region" description="Low complexity" evidence="1">
    <location>
        <begin position="50"/>
        <end position="69"/>
    </location>
</feature>
<keyword evidence="2" id="KW-0732">Signal</keyword>
<comment type="caution">
    <text evidence="3">The sequence shown here is derived from an EMBL/GenBank/DDBJ whole genome shotgun (WGS) entry which is preliminary data.</text>
</comment>
<evidence type="ECO:0000256" key="1">
    <source>
        <dbReference type="SAM" id="MobiDB-lite"/>
    </source>
</evidence>
<dbReference type="Proteomes" id="UP001303115">
    <property type="component" value="Unassembled WGS sequence"/>
</dbReference>
<dbReference type="EMBL" id="MU854366">
    <property type="protein sequence ID" value="KAK4040974.1"/>
    <property type="molecule type" value="Genomic_DNA"/>
</dbReference>
<evidence type="ECO:0000313" key="3">
    <source>
        <dbReference type="EMBL" id="KAK4040974.1"/>
    </source>
</evidence>
<sequence length="176" mass="17439">MKAVAYAALLLGLVSAALGQAETPGPSPTESYGCEPHGDHWHCEGARVTSSTLEGAATSAAAVTTSATSTHDHENDEDHEDHEEHTDAAGTGSLAPSPTESYGCEPHGDHWHCEGPVTASVSGSASSLVTTTTPPAGTGTEAAASNSPSPSTAAAPRFEVAGLGFAGIAAAAAMAF</sequence>
<feature type="region of interest" description="Disordered" evidence="1">
    <location>
        <begin position="50"/>
        <end position="153"/>
    </location>
</feature>
<accession>A0AAN6PH95</accession>
<reference evidence="4" key="1">
    <citation type="journal article" date="2023" name="Mol. Phylogenet. Evol.">
        <title>Genome-scale phylogeny and comparative genomics of the fungal order Sordariales.</title>
        <authorList>
            <person name="Hensen N."/>
            <person name="Bonometti L."/>
            <person name="Westerberg I."/>
            <person name="Brannstrom I.O."/>
            <person name="Guillou S."/>
            <person name="Cros-Aarteil S."/>
            <person name="Calhoun S."/>
            <person name="Haridas S."/>
            <person name="Kuo A."/>
            <person name="Mondo S."/>
            <person name="Pangilinan J."/>
            <person name="Riley R."/>
            <person name="LaButti K."/>
            <person name="Andreopoulos B."/>
            <person name="Lipzen A."/>
            <person name="Chen C."/>
            <person name="Yan M."/>
            <person name="Daum C."/>
            <person name="Ng V."/>
            <person name="Clum A."/>
            <person name="Steindorff A."/>
            <person name="Ohm R.A."/>
            <person name="Martin F."/>
            <person name="Silar P."/>
            <person name="Natvig D.O."/>
            <person name="Lalanne C."/>
            <person name="Gautier V."/>
            <person name="Ament-Velasquez S.L."/>
            <person name="Kruys A."/>
            <person name="Hutchinson M.I."/>
            <person name="Powell A.J."/>
            <person name="Barry K."/>
            <person name="Miller A.N."/>
            <person name="Grigoriev I.V."/>
            <person name="Debuchy R."/>
            <person name="Gladieux P."/>
            <person name="Hiltunen Thoren M."/>
            <person name="Johannesson H."/>
        </authorList>
    </citation>
    <scope>NUCLEOTIDE SEQUENCE [LARGE SCALE GENOMIC DNA]</scope>
    <source>
        <strain evidence="4">CBS 284.82</strain>
    </source>
</reference>
<proteinExistence type="predicted"/>
<feature type="compositionally biased region" description="Polar residues" evidence="1">
    <location>
        <begin position="119"/>
        <end position="129"/>
    </location>
</feature>
<dbReference type="AlphaFoldDB" id="A0AAN6PH95"/>
<evidence type="ECO:0000256" key="2">
    <source>
        <dbReference type="SAM" id="SignalP"/>
    </source>
</evidence>